<feature type="domain" description="JmjC" evidence="7">
    <location>
        <begin position="350"/>
        <end position="516"/>
    </location>
</feature>
<dbReference type="Pfam" id="PF02373">
    <property type="entry name" value="JmjC"/>
    <property type="match status" value="1"/>
</dbReference>
<dbReference type="Pfam" id="PF02375">
    <property type="entry name" value="JmjN"/>
    <property type="match status" value="1"/>
</dbReference>
<dbReference type="SMART" id="SM00545">
    <property type="entry name" value="JmjN"/>
    <property type="match status" value="1"/>
</dbReference>
<dbReference type="InterPro" id="IPR004198">
    <property type="entry name" value="Znf_C5HC2"/>
</dbReference>
<accession>A0AAD4TBL2</accession>
<proteinExistence type="predicted"/>
<comment type="subcellular location">
    <subcellularLocation>
        <location evidence="1">Nucleus</location>
    </subcellularLocation>
</comment>
<dbReference type="SUPFAM" id="SSF51197">
    <property type="entry name" value="Clavaminate synthase-like"/>
    <property type="match status" value="1"/>
</dbReference>
<evidence type="ECO:0000259" key="6">
    <source>
        <dbReference type="PROSITE" id="PS51183"/>
    </source>
</evidence>
<evidence type="ECO:0000313" key="9">
    <source>
        <dbReference type="Proteomes" id="UP001202328"/>
    </source>
</evidence>
<dbReference type="InterPro" id="IPR003889">
    <property type="entry name" value="FYrich_C"/>
</dbReference>
<gene>
    <name evidence="8" type="ORF">MKW98_019178</name>
</gene>
<keyword evidence="4" id="KW-0539">Nucleus</keyword>
<evidence type="ECO:0000256" key="2">
    <source>
        <dbReference type="ARBA" id="ARBA00023002"/>
    </source>
</evidence>
<dbReference type="PROSITE" id="PS51542">
    <property type="entry name" value="FYRN"/>
    <property type="match status" value="1"/>
</dbReference>
<dbReference type="PROSITE" id="PS51543">
    <property type="entry name" value="FYRC"/>
    <property type="match status" value="1"/>
</dbReference>
<dbReference type="AlphaFoldDB" id="A0AAD4TBL2"/>
<feature type="compositionally biased region" description="Basic residues" evidence="5">
    <location>
        <begin position="208"/>
        <end position="233"/>
    </location>
</feature>
<feature type="domain" description="JmjN" evidence="6">
    <location>
        <begin position="135"/>
        <end position="176"/>
    </location>
</feature>
<evidence type="ECO:0000256" key="1">
    <source>
        <dbReference type="ARBA" id="ARBA00004123"/>
    </source>
</evidence>
<evidence type="ECO:0000313" key="8">
    <source>
        <dbReference type="EMBL" id="KAI3948428.1"/>
    </source>
</evidence>
<dbReference type="SMART" id="SM00558">
    <property type="entry name" value="JmjC"/>
    <property type="match status" value="1"/>
</dbReference>
<organism evidence="8 9">
    <name type="scientific">Papaver atlanticum</name>
    <dbReference type="NCBI Taxonomy" id="357466"/>
    <lineage>
        <taxon>Eukaryota</taxon>
        <taxon>Viridiplantae</taxon>
        <taxon>Streptophyta</taxon>
        <taxon>Embryophyta</taxon>
        <taxon>Tracheophyta</taxon>
        <taxon>Spermatophyta</taxon>
        <taxon>Magnoliopsida</taxon>
        <taxon>Ranunculales</taxon>
        <taxon>Papaveraceae</taxon>
        <taxon>Papaveroideae</taxon>
        <taxon>Papaver</taxon>
    </lineage>
</organism>
<evidence type="ECO:0000256" key="3">
    <source>
        <dbReference type="ARBA" id="ARBA00023004"/>
    </source>
</evidence>
<protein>
    <submittedName>
        <fullName evidence="8">Uncharacterized protein</fullName>
    </submittedName>
</protein>
<sequence length="1142" mass="128461">MAAKCVQSIHEEHTASLTYGSSPSEMHTAIKSELASTALLSGSHVMAAIINQQPLKMDTDSISGEKKKVKRSRKCRNNILCPGEESDGGKSVEDGNARHDRQNDGTSECSGSQESQKVSVRWNPNGACRPMIDEAPVFYPNDEEFEDTLTYIAKIREKAEPYGICRIIPPPSWQPPCPLREKGIWEQAKFGTRIQQVDKLQNRESMSKKSRNRSHRKSKRKRCSRMGSSRRRPKTESSESNDCAASDTDEKFGFHSGSDFSLSSFQEYANDFREKYFGTKYIEDNISYSGDELNKCSVPSVEEIEGEYWRIVEKPTDEVEVHYGADLETGVFGSGFPKLSSLITENNTDKYVLSGWNLNNFPRLPGSVLCFEGEDISGVLVPWLYIGMCFSSFCWHVEDHHLYSLNYLHMGEPKIWYGVPGTHASELEDAMRKHLPDLFAEQPDLLHELVTQLSPSVLKSEGVPVYRVVQRSGEFVLTFPKAYHSGFNCGFNCAEAVNVAPVDWLLHGQSAVELYSDQCRKTSISHDKLLLGAAREAVCALRELLILGKETPRNFSWKRVCGKDGILTAAIKTRVQMEQERRDDLPIISRMRRMDSDFDLTKERECFSCFYDLHLSAAGCKCSSDRFSCLKHAKVLCSCEPGRRFFIFRYDMDELNTLVEALEGNLESLRRWVSEDTAADVQKLDPGNEISKLEYTNRTEKQSCSKPREEIPNMNELCKADSCSKDVIHSEDKVDVKGMGSDRCFDLNFQSVSDDCESKGPEIHDISIRKASTISVADSYTSSIKKENVHQCSDEAVEHEIMCLGNKEQTMGQLIRENLSSYCESAVSHFDQSTACAMDEMHPCTSNGPKLFGVDLVRVSHPCSPVASTSSQRTENRRYNSNVQVCPTDEICQAQKLRVEPLNHGTVVSGKQWSSNLIKFPKGFKSRVSYFSVVDPTKMCSYISEVVDAGLLGPLFKVTVEHQPDMVFTNVSAQKCWEMVVERLNIEIQNYHSSGRPGASSSLQDPRSINGLEMFGLLSPEIVKVTEGVDAYYGLENQQLRSSEKSLSALDIVKQNAGSTYSHRKSINNNLDEDLTREPHNKKLKTEVDPSVADLHSVLKELLLKANSDQLTKIRRIFSNELSSADWKSAFKFAINEIENKL</sequence>
<dbReference type="GO" id="GO:0005634">
    <property type="term" value="C:nucleus"/>
    <property type="evidence" value="ECO:0007669"/>
    <property type="project" value="UniProtKB-SubCell"/>
</dbReference>
<dbReference type="PROSITE" id="PS51184">
    <property type="entry name" value="JMJC"/>
    <property type="match status" value="1"/>
</dbReference>
<evidence type="ECO:0000256" key="5">
    <source>
        <dbReference type="SAM" id="MobiDB-lite"/>
    </source>
</evidence>
<evidence type="ECO:0000256" key="4">
    <source>
        <dbReference type="ARBA" id="ARBA00023242"/>
    </source>
</evidence>
<dbReference type="Pfam" id="PF02928">
    <property type="entry name" value="zf-C5HC2"/>
    <property type="match status" value="1"/>
</dbReference>
<dbReference type="SMART" id="SM00542">
    <property type="entry name" value="FYRC"/>
    <property type="match status" value="1"/>
</dbReference>
<dbReference type="SMART" id="SM00541">
    <property type="entry name" value="FYRN"/>
    <property type="match status" value="1"/>
</dbReference>
<dbReference type="PROSITE" id="PS51183">
    <property type="entry name" value="JMJN"/>
    <property type="match status" value="1"/>
</dbReference>
<keyword evidence="2" id="KW-0560">Oxidoreductase</keyword>
<dbReference type="Proteomes" id="UP001202328">
    <property type="component" value="Unassembled WGS sequence"/>
</dbReference>
<feature type="compositionally biased region" description="Basic and acidic residues" evidence="5">
    <location>
        <begin position="87"/>
        <end position="103"/>
    </location>
</feature>
<dbReference type="InterPro" id="IPR003888">
    <property type="entry name" value="FYrich_N"/>
</dbReference>
<dbReference type="GO" id="GO:0034647">
    <property type="term" value="F:histone H3K4me/H3K4me2/H3K4me3 demethylase activity"/>
    <property type="evidence" value="ECO:0007669"/>
    <property type="project" value="TreeGrafter"/>
</dbReference>
<dbReference type="Pfam" id="PF05964">
    <property type="entry name" value="FYRN"/>
    <property type="match status" value="1"/>
</dbReference>
<feature type="region of interest" description="Disordered" evidence="5">
    <location>
        <begin position="79"/>
        <end position="118"/>
    </location>
</feature>
<evidence type="ECO:0000259" key="7">
    <source>
        <dbReference type="PROSITE" id="PS51184"/>
    </source>
</evidence>
<dbReference type="Gene3D" id="3.30.160.360">
    <property type="match status" value="1"/>
</dbReference>
<reference evidence="8" key="1">
    <citation type="submission" date="2022-04" db="EMBL/GenBank/DDBJ databases">
        <title>A functionally conserved STORR gene fusion in Papaver species that diverged 16.8 million years ago.</title>
        <authorList>
            <person name="Catania T."/>
        </authorList>
    </citation>
    <scope>NUCLEOTIDE SEQUENCE</scope>
    <source>
        <strain evidence="8">S-188037</strain>
    </source>
</reference>
<keyword evidence="3" id="KW-0408">Iron</keyword>
<dbReference type="Pfam" id="PF05965">
    <property type="entry name" value="FYRC"/>
    <property type="match status" value="1"/>
</dbReference>
<dbReference type="Gene3D" id="2.60.120.650">
    <property type="entry name" value="Cupin"/>
    <property type="match status" value="1"/>
</dbReference>
<dbReference type="InterPro" id="IPR003349">
    <property type="entry name" value="JmjN"/>
</dbReference>
<dbReference type="GO" id="GO:0000785">
    <property type="term" value="C:chromatin"/>
    <property type="evidence" value="ECO:0007669"/>
    <property type="project" value="TreeGrafter"/>
</dbReference>
<keyword evidence="9" id="KW-1185">Reference proteome</keyword>
<dbReference type="GO" id="GO:0010468">
    <property type="term" value="P:regulation of gene expression"/>
    <property type="evidence" value="ECO:0007669"/>
    <property type="project" value="TreeGrafter"/>
</dbReference>
<dbReference type="PANTHER" id="PTHR10694:SF105">
    <property type="entry name" value="LYSINE-SPECIFIC DEMETHYLASE JMJ14"/>
    <property type="match status" value="1"/>
</dbReference>
<dbReference type="PANTHER" id="PTHR10694">
    <property type="entry name" value="LYSINE-SPECIFIC DEMETHYLASE"/>
    <property type="match status" value="1"/>
</dbReference>
<dbReference type="InterPro" id="IPR003347">
    <property type="entry name" value="JmjC_dom"/>
</dbReference>
<feature type="region of interest" description="Disordered" evidence="5">
    <location>
        <begin position="195"/>
        <end position="248"/>
    </location>
</feature>
<comment type="caution">
    <text evidence="8">The sequence shown here is derived from an EMBL/GenBank/DDBJ whole genome shotgun (WGS) entry which is preliminary data.</text>
</comment>
<name>A0AAD4TBL2_9MAGN</name>
<dbReference type="EMBL" id="JAJJMB010003267">
    <property type="protein sequence ID" value="KAI3948428.1"/>
    <property type="molecule type" value="Genomic_DNA"/>
</dbReference>
<feature type="compositionally biased region" description="Polar residues" evidence="5">
    <location>
        <begin position="104"/>
        <end position="118"/>
    </location>
</feature>